<sequence length="110" mass="12996">MLFMKRGGGIISIVKIDVKDFITIQDDNFIHRVKPYKFKILLENINELNIHKVIEKIENLCNIDSMFSFLVPAHLKTKYSLNNLINVSYFIDDFIDNHQQVVDWIIELEN</sequence>
<dbReference type="PATRIC" id="fig|1188235.3.peg.705"/>
<organism evidence="1 2">
    <name type="scientific">Mycoplasmopsis bovigenitalium 51080</name>
    <dbReference type="NCBI Taxonomy" id="1188235"/>
    <lineage>
        <taxon>Bacteria</taxon>
        <taxon>Bacillati</taxon>
        <taxon>Mycoplasmatota</taxon>
        <taxon>Mycoplasmoidales</taxon>
        <taxon>Metamycoplasmataceae</taxon>
        <taxon>Mycoplasmopsis</taxon>
    </lineage>
</organism>
<keyword evidence="2" id="KW-1185">Reference proteome</keyword>
<accession>N9TRH9</accession>
<evidence type="ECO:0000313" key="1">
    <source>
        <dbReference type="EMBL" id="ENY68769.1"/>
    </source>
</evidence>
<dbReference type="AlphaFoldDB" id="N9TRH9"/>
<gene>
    <name evidence="1" type="ORF">MBVG_7080</name>
</gene>
<name>N9TRH9_9BACT</name>
<reference evidence="1 2" key="1">
    <citation type="journal article" date="2013" name="Genome Announc.">
        <title>Draft Genome Sequences of Mycoplasma alkalescens, Mycoplasma arginini, and Mycoplasma bovigenitalium, Three Species with Equivocal Pathogenic Status for Cattle.</title>
        <authorList>
            <person name="Manso-Silvan L."/>
            <person name="Tardy F."/>
            <person name="Baranowski E."/>
            <person name="Barre A."/>
            <person name="Blanchard A."/>
            <person name="Breton M."/>
            <person name="Couture C."/>
            <person name="Citti C."/>
            <person name="Dordet-Frisoni E."/>
            <person name="Dupuy V."/>
            <person name="Gaurivaud P."/>
            <person name="Jacob D."/>
            <person name="Lemaitre C."/>
            <person name="Nikolski M."/>
            <person name="Nouvel L.X."/>
            <person name="Poumarat F."/>
            <person name="Thebault P."/>
            <person name="Theil S."/>
            <person name="Thiaucourt F."/>
            <person name="Sirand-Pugnet P."/>
        </authorList>
    </citation>
    <scope>NUCLEOTIDE SEQUENCE [LARGE SCALE GENOMIC DNA]</scope>
    <source>
        <strain evidence="1 2">51080</strain>
    </source>
</reference>
<dbReference type="Proteomes" id="UP000013220">
    <property type="component" value="Unassembled WGS sequence"/>
</dbReference>
<evidence type="ECO:0000313" key="2">
    <source>
        <dbReference type="Proteomes" id="UP000013220"/>
    </source>
</evidence>
<dbReference type="EMBL" id="AORH01000035">
    <property type="protein sequence ID" value="ENY68769.1"/>
    <property type="molecule type" value="Genomic_DNA"/>
</dbReference>
<dbReference type="STRING" id="1188235.MBVG_7080"/>
<protein>
    <submittedName>
        <fullName evidence="1">Uncharacterized protein</fullName>
    </submittedName>
</protein>
<proteinExistence type="predicted"/>
<comment type="caution">
    <text evidence="1">The sequence shown here is derived from an EMBL/GenBank/DDBJ whole genome shotgun (WGS) entry which is preliminary data.</text>
</comment>